<dbReference type="Gene3D" id="2.60.40.10">
    <property type="entry name" value="Immunoglobulins"/>
    <property type="match status" value="1"/>
</dbReference>
<dbReference type="InterPro" id="IPR004193">
    <property type="entry name" value="Glyco_hydro_13_N"/>
</dbReference>
<dbReference type="InterPro" id="IPR013783">
    <property type="entry name" value="Ig-like_fold"/>
</dbReference>
<dbReference type="CDD" id="cd02856">
    <property type="entry name" value="E_set_GDE_Isoamylase_N"/>
    <property type="match status" value="1"/>
</dbReference>
<evidence type="ECO:0000256" key="2">
    <source>
        <dbReference type="ARBA" id="ARBA00022801"/>
    </source>
</evidence>
<dbReference type="SUPFAM" id="SSF51011">
    <property type="entry name" value="Glycosyl hydrolase domain"/>
    <property type="match status" value="1"/>
</dbReference>
<name>A0A1M6IQC2_9BACT</name>
<dbReference type="Proteomes" id="UP000184050">
    <property type="component" value="Unassembled WGS sequence"/>
</dbReference>
<dbReference type="InterPro" id="IPR014756">
    <property type="entry name" value="Ig_E-set"/>
</dbReference>
<dbReference type="RefSeq" id="WP_073169718.1">
    <property type="nucleotide sequence ID" value="NZ_FQZE01000017.1"/>
</dbReference>
<evidence type="ECO:0000256" key="3">
    <source>
        <dbReference type="ARBA" id="ARBA00023295"/>
    </source>
</evidence>
<dbReference type="PANTHER" id="PTHR43002">
    <property type="entry name" value="GLYCOGEN DEBRANCHING ENZYME"/>
    <property type="match status" value="1"/>
</dbReference>
<dbReference type="GO" id="GO:0005980">
    <property type="term" value="P:glycogen catabolic process"/>
    <property type="evidence" value="ECO:0007669"/>
    <property type="project" value="InterPro"/>
</dbReference>
<dbReference type="OrthoDB" id="9761875at2"/>
<dbReference type="CDD" id="cd11326">
    <property type="entry name" value="AmyAc_Glg_debranch"/>
    <property type="match status" value="1"/>
</dbReference>
<evidence type="ECO:0000256" key="4">
    <source>
        <dbReference type="SAM" id="MobiDB-lite"/>
    </source>
</evidence>
<dbReference type="InterPro" id="IPR013780">
    <property type="entry name" value="Glyco_hydro_b"/>
</dbReference>
<keyword evidence="3" id="KW-0326">Glycosidase</keyword>
<dbReference type="Pfam" id="PF00128">
    <property type="entry name" value="Alpha-amylase"/>
    <property type="match status" value="1"/>
</dbReference>
<dbReference type="STRING" id="1168035.SAMN05444280_11783"/>
<dbReference type="InterPro" id="IPR011837">
    <property type="entry name" value="Glycogen_debranch_GlgX"/>
</dbReference>
<dbReference type="InterPro" id="IPR017853">
    <property type="entry name" value="GH"/>
</dbReference>
<evidence type="ECO:0000313" key="7">
    <source>
        <dbReference type="Proteomes" id="UP000184050"/>
    </source>
</evidence>
<comment type="similarity">
    <text evidence="1">Belongs to the glycosyl hydrolase 13 family.</text>
</comment>
<keyword evidence="2" id="KW-0378">Hydrolase</keyword>
<dbReference type="AlphaFoldDB" id="A0A1M6IQC2"/>
<dbReference type="NCBIfam" id="TIGR02100">
    <property type="entry name" value="glgX_debranch"/>
    <property type="match status" value="1"/>
</dbReference>
<evidence type="ECO:0000259" key="5">
    <source>
        <dbReference type="SMART" id="SM00642"/>
    </source>
</evidence>
<accession>A0A1M6IQC2</accession>
<dbReference type="InterPro" id="IPR006047">
    <property type="entry name" value="GH13_cat_dom"/>
</dbReference>
<dbReference type="InterPro" id="IPR044505">
    <property type="entry name" value="GlgX_Isoamylase_N_E_set"/>
</dbReference>
<dbReference type="SUPFAM" id="SSF81296">
    <property type="entry name" value="E set domains"/>
    <property type="match status" value="1"/>
</dbReference>
<sequence length="719" mass="82922">MENEAVQPKQYEGKVLPGKPYPLGANYDDDGVNFALFSENATGVTLCLFHHPDDNEEYAQIQFEEVTDYVWHANLPGMKPGQLYGYRVSGKYKPKKGFRFNPKKLLLDPYAKAISGRITVEQSMFDYTLEEGEKIKLHKEDTDSAPSMNKSVVIDTRFDWEGVKKPDIQMHNSIIYELHVKGFTQLHHDIPENERGTYKGLANPKIIDYFKELGVTAIELMPIHHFSHNKFLLDKGLSNYWGYNSIGFFAPHAEYAATGQNGEQVNEFKELVKAYHKAGMEVILDVVYNHTAEGNHLGPTLSFRGIDNHNYYRLEQEHPLYYTDYTGTGNTLNLLSSRTLQLVMDSLRYWATEMQVDGFRFDLASALARGLFDVGKLSTFLDTIHQDPIISQLKLIAEPWDLGEGGYQVGNFPVLWAEWNGKYRDSVRKFWRGDESQVSELAYRLSGSSDLYQDNGKLPSSSINFVTAHDGFTLHDLVSYNEKHNEANLEDNNDGEDHNISWNSGAEGPTDDPEIIQRRDKRKRNFLGTLLLSQGVPMISHGDEYGRTQQGNNNAYCQDSELAWMHWDWYENQHKLFEFTKKMISIRREHPILHPRRYFKNRKIQGEGVFDIRWINTDGNDMSQEEWDTSFIRVMGMMLNGELMKEMDEFGNDLKQEILLILVNSYWETIPFTLPKEGLAEEWEVLEDTSWEKNPDAPVHVNGVFELEARTLVLLRNVR</sequence>
<dbReference type="Gene3D" id="3.20.20.80">
    <property type="entry name" value="Glycosidases"/>
    <property type="match status" value="1"/>
</dbReference>
<feature type="domain" description="Glycosyl hydrolase family 13 catalytic" evidence="5">
    <location>
        <begin position="181"/>
        <end position="587"/>
    </location>
</feature>
<evidence type="ECO:0000256" key="1">
    <source>
        <dbReference type="ARBA" id="ARBA00008061"/>
    </source>
</evidence>
<dbReference type="EMBL" id="FQZE01000017">
    <property type="protein sequence ID" value="SHJ36615.1"/>
    <property type="molecule type" value="Genomic_DNA"/>
</dbReference>
<protein>
    <submittedName>
        <fullName evidence="6">Glycogen operon protein</fullName>
    </submittedName>
</protein>
<evidence type="ECO:0000313" key="6">
    <source>
        <dbReference type="EMBL" id="SHJ36615.1"/>
    </source>
</evidence>
<keyword evidence="7" id="KW-1185">Reference proteome</keyword>
<organism evidence="6 7">
    <name type="scientific">Tangfeifania diversioriginum</name>
    <dbReference type="NCBI Taxonomy" id="1168035"/>
    <lineage>
        <taxon>Bacteria</taxon>
        <taxon>Pseudomonadati</taxon>
        <taxon>Bacteroidota</taxon>
        <taxon>Bacteroidia</taxon>
        <taxon>Marinilabiliales</taxon>
        <taxon>Prolixibacteraceae</taxon>
        <taxon>Tangfeifania</taxon>
    </lineage>
</organism>
<proteinExistence type="inferred from homology"/>
<dbReference type="SMART" id="SM00642">
    <property type="entry name" value="Aamy"/>
    <property type="match status" value="1"/>
</dbReference>
<dbReference type="Pfam" id="PF02922">
    <property type="entry name" value="CBM_48"/>
    <property type="match status" value="1"/>
</dbReference>
<gene>
    <name evidence="6" type="ORF">SAMN05444280_11783</name>
</gene>
<dbReference type="SUPFAM" id="SSF51445">
    <property type="entry name" value="(Trans)glycosidases"/>
    <property type="match status" value="1"/>
</dbReference>
<reference evidence="6 7" key="1">
    <citation type="submission" date="2016-11" db="EMBL/GenBank/DDBJ databases">
        <authorList>
            <person name="Jaros S."/>
            <person name="Januszkiewicz K."/>
            <person name="Wedrychowicz H."/>
        </authorList>
    </citation>
    <scope>NUCLEOTIDE SEQUENCE [LARGE SCALE GENOMIC DNA]</scope>
    <source>
        <strain evidence="6 7">DSM 27063</strain>
    </source>
</reference>
<dbReference type="GO" id="GO:0004135">
    <property type="term" value="F:amylo-alpha-1,6-glucosidase activity"/>
    <property type="evidence" value="ECO:0007669"/>
    <property type="project" value="InterPro"/>
</dbReference>
<feature type="region of interest" description="Disordered" evidence="4">
    <location>
        <begin position="486"/>
        <end position="513"/>
    </location>
</feature>
<dbReference type="Gene3D" id="2.60.40.1180">
    <property type="entry name" value="Golgi alpha-mannosidase II"/>
    <property type="match status" value="1"/>
</dbReference>